<keyword evidence="8" id="KW-1185">Reference proteome</keyword>
<feature type="transmembrane region" description="Helical" evidence="6">
    <location>
        <begin position="333"/>
        <end position="356"/>
    </location>
</feature>
<dbReference type="InterPro" id="IPR002797">
    <property type="entry name" value="Polysacc_synth"/>
</dbReference>
<gene>
    <name evidence="7" type="ORF">LKD75_02950</name>
</gene>
<feature type="transmembrane region" description="Helical" evidence="6">
    <location>
        <begin position="239"/>
        <end position="261"/>
    </location>
</feature>
<keyword evidence="2" id="KW-1003">Cell membrane</keyword>
<keyword evidence="3 6" id="KW-0812">Transmembrane</keyword>
<dbReference type="Pfam" id="PF01943">
    <property type="entry name" value="Polysacc_synt"/>
    <property type="match status" value="1"/>
</dbReference>
<dbReference type="GO" id="GO:0005886">
    <property type="term" value="C:plasma membrane"/>
    <property type="evidence" value="ECO:0007669"/>
    <property type="project" value="UniProtKB-SubCell"/>
</dbReference>
<evidence type="ECO:0000256" key="3">
    <source>
        <dbReference type="ARBA" id="ARBA00022692"/>
    </source>
</evidence>
<keyword evidence="4 6" id="KW-1133">Transmembrane helix</keyword>
<evidence type="ECO:0000256" key="6">
    <source>
        <dbReference type="SAM" id="Phobius"/>
    </source>
</evidence>
<sequence length="558" mass="61820">MKRTRNAVRNVIFGGLLKGYQILVPFIMRTLLIRYLGMEYLGLNSLFTSILQILNLAELGVGSALGYSMYAPIAEGNKDEICALLSLYRRYYRLIGLGIFLAGIVLLPFLPSLVKTDSIPPDVDLYVLYLLHLGACVISYWLFAYKNSLLAAHQRSDLANKADLAVRTLQYLIQAGLLVGFRNYYWYLLAALGAQILTNLCTALVAQKNYPDYVPKGQVEEQTRQKIRGKIKDLFTSRVGVVIVNSADTLVISAFLGLTVLAVYQNYYYIVTSVIGLVGVLFTSTLAGIGNSLLTEGRGKNYADFCKFTLLIAWIAGLCTCCLLCLLQPFMKLWIGEAGILPGQIVICLCVYYFIYEFNQLFNAYKDAAGIWHRDRFRTLTTAGVNLVLNLLLVKPMGLYGVILSTVVATVIVGMPWLIHNLFTTLFDGEDRQSYLGTLVFYGSVTFLNCMLTDRVCSQIPVEGIRELLERALVCLLVSNGIFLLCYGGRKDFRALLAMGKRFLPEIPHDKATSGNDRSAEETTKFADYGKAGAFYEDCSSGNRVCGIVHGSSAGPES</sequence>
<dbReference type="Proteomes" id="UP001197795">
    <property type="component" value="Unassembled WGS sequence"/>
</dbReference>
<feature type="transmembrane region" description="Helical" evidence="6">
    <location>
        <begin position="126"/>
        <end position="143"/>
    </location>
</feature>
<evidence type="ECO:0000313" key="8">
    <source>
        <dbReference type="Proteomes" id="UP001197795"/>
    </source>
</evidence>
<name>A0AAE3D5M4_9FIRM</name>
<accession>A0AAE3D5M4</accession>
<protein>
    <submittedName>
        <fullName evidence="7">Polysaccharide biosynthesis protein</fullName>
    </submittedName>
</protein>
<comment type="subcellular location">
    <subcellularLocation>
        <location evidence="1">Cell membrane</location>
        <topology evidence="1">Multi-pass membrane protein</topology>
    </subcellularLocation>
</comment>
<organism evidence="7 8">
    <name type="scientific">Waltera acetigignens</name>
    <dbReference type="NCBI Taxonomy" id="2981769"/>
    <lineage>
        <taxon>Bacteria</taxon>
        <taxon>Bacillati</taxon>
        <taxon>Bacillota</taxon>
        <taxon>Clostridia</taxon>
        <taxon>Lachnospirales</taxon>
        <taxon>Lachnospiraceae</taxon>
        <taxon>Waltera</taxon>
    </lineage>
</organism>
<evidence type="ECO:0000256" key="4">
    <source>
        <dbReference type="ARBA" id="ARBA00022989"/>
    </source>
</evidence>
<evidence type="ECO:0000313" key="7">
    <source>
        <dbReference type="EMBL" id="MCC2118558.1"/>
    </source>
</evidence>
<feature type="transmembrane region" description="Helical" evidence="6">
    <location>
        <begin position="187"/>
        <end position="206"/>
    </location>
</feature>
<dbReference type="AlphaFoldDB" id="A0AAE3D5M4"/>
<dbReference type="PANTHER" id="PTHR30250">
    <property type="entry name" value="PST FAMILY PREDICTED COLANIC ACID TRANSPORTER"/>
    <property type="match status" value="1"/>
</dbReference>
<keyword evidence="5 6" id="KW-0472">Membrane</keyword>
<feature type="transmembrane region" description="Helical" evidence="6">
    <location>
        <begin position="267"/>
        <end position="287"/>
    </location>
</feature>
<feature type="transmembrane region" description="Helical" evidence="6">
    <location>
        <begin position="435"/>
        <end position="456"/>
    </location>
</feature>
<feature type="transmembrane region" description="Helical" evidence="6">
    <location>
        <begin position="12"/>
        <end position="37"/>
    </location>
</feature>
<comment type="caution">
    <text evidence="7">The sequence shown here is derived from an EMBL/GenBank/DDBJ whole genome shotgun (WGS) entry which is preliminary data.</text>
</comment>
<feature type="transmembrane region" description="Helical" evidence="6">
    <location>
        <begin position="308"/>
        <end position="327"/>
    </location>
</feature>
<feature type="transmembrane region" description="Helical" evidence="6">
    <location>
        <begin position="400"/>
        <end position="423"/>
    </location>
</feature>
<dbReference type="EMBL" id="JAJEPV010000005">
    <property type="protein sequence ID" value="MCC2118558.1"/>
    <property type="molecule type" value="Genomic_DNA"/>
</dbReference>
<feature type="transmembrane region" description="Helical" evidence="6">
    <location>
        <begin position="377"/>
        <end position="394"/>
    </location>
</feature>
<proteinExistence type="predicted"/>
<feature type="transmembrane region" description="Helical" evidence="6">
    <location>
        <begin position="468"/>
        <end position="487"/>
    </location>
</feature>
<dbReference type="RefSeq" id="WP_227732391.1">
    <property type="nucleotide sequence ID" value="NZ_JAJEPV010000005.1"/>
</dbReference>
<evidence type="ECO:0000256" key="5">
    <source>
        <dbReference type="ARBA" id="ARBA00023136"/>
    </source>
</evidence>
<feature type="transmembrane region" description="Helical" evidence="6">
    <location>
        <begin position="91"/>
        <end position="114"/>
    </location>
</feature>
<evidence type="ECO:0000256" key="1">
    <source>
        <dbReference type="ARBA" id="ARBA00004651"/>
    </source>
</evidence>
<dbReference type="InterPro" id="IPR050833">
    <property type="entry name" value="Poly_Biosynth_Transport"/>
</dbReference>
<dbReference type="PANTHER" id="PTHR30250:SF26">
    <property type="entry name" value="PSMA PROTEIN"/>
    <property type="match status" value="1"/>
</dbReference>
<evidence type="ECO:0000256" key="2">
    <source>
        <dbReference type="ARBA" id="ARBA00022475"/>
    </source>
</evidence>
<feature type="transmembrane region" description="Helical" evidence="6">
    <location>
        <begin position="49"/>
        <end position="70"/>
    </location>
</feature>
<reference evidence="7 8" key="1">
    <citation type="submission" date="2021-10" db="EMBL/GenBank/DDBJ databases">
        <title>Anaerobic single-cell dispensing facilitates the cultivation of human gut bacteria.</title>
        <authorList>
            <person name="Afrizal A."/>
        </authorList>
    </citation>
    <scope>NUCLEOTIDE SEQUENCE [LARGE SCALE GENOMIC DNA]</scope>
    <source>
        <strain evidence="7 8">CLA-AA-H273</strain>
    </source>
</reference>